<gene>
    <name evidence="5" type="primary">nusG</name>
    <name evidence="11" type="ORF">VF00_C0002G0060</name>
</gene>
<dbReference type="FunFam" id="3.30.70.940:FF:000002">
    <property type="entry name" value="Transcription termination/antitermination protein NusG"/>
    <property type="match status" value="1"/>
</dbReference>
<dbReference type="PANTHER" id="PTHR30265:SF2">
    <property type="entry name" value="TRANSCRIPTION TERMINATION_ANTITERMINATION PROTEIN NUSG"/>
    <property type="match status" value="1"/>
</dbReference>
<dbReference type="SUPFAM" id="SSF50104">
    <property type="entry name" value="Translation proteins SH3-like domain"/>
    <property type="match status" value="1"/>
</dbReference>
<dbReference type="InterPro" id="IPR001062">
    <property type="entry name" value="Transcrpt_antiterm_NusG"/>
</dbReference>
<keyword evidence="3 5" id="KW-0805">Transcription regulation</keyword>
<dbReference type="GO" id="GO:0006353">
    <property type="term" value="P:DNA-templated transcription termination"/>
    <property type="evidence" value="ECO:0007669"/>
    <property type="project" value="UniProtKB-UniRule"/>
</dbReference>
<organism evidence="11 12">
    <name type="scientific">candidate division Kazan bacterium GW2011_GWB1_52_7</name>
    <dbReference type="NCBI Taxonomy" id="1620414"/>
    <lineage>
        <taxon>Bacteria</taxon>
        <taxon>Bacteria division Kazan-3B-28</taxon>
    </lineage>
</organism>
<dbReference type="Gene3D" id="2.30.30.30">
    <property type="match status" value="1"/>
</dbReference>
<dbReference type="InterPro" id="IPR008991">
    <property type="entry name" value="Translation_prot_SH3-like_sf"/>
</dbReference>
<name>A0A0G1X7D5_UNCK3</name>
<dbReference type="PATRIC" id="fig|1620414.3.peg.292"/>
<dbReference type="InterPro" id="IPR047050">
    <property type="entry name" value="NGN"/>
</dbReference>
<dbReference type="InterPro" id="IPR043425">
    <property type="entry name" value="NusG-like"/>
</dbReference>
<dbReference type="InterPro" id="IPR015869">
    <property type="entry name" value="Transcrpt_antiterm_NusG_bac_CS"/>
</dbReference>
<dbReference type="InterPro" id="IPR006645">
    <property type="entry name" value="NGN-like_dom"/>
</dbReference>
<dbReference type="Proteomes" id="UP000034913">
    <property type="component" value="Unassembled WGS sequence"/>
</dbReference>
<dbReference type="AlphaFoldDB" id="A0A0G1X7D5"/>
<comment type="caution">
    <text evidence="11">The sequence shown here is derived from an EMBL/GenBank/DDBJ whole genome shotgun (WGS) entry which is preliminary data.</text>
</comment>
<keyword evidence="1 5" id="KW-0806">Transcription termination</keyword>
<dbReference type="GO" id="GO:0031564">
    <property type="term" value="P:transcription antitermination"/>
    <property type="evidence" value="ECO:0007669"/>
    <property type="project" value="UniProtKB-UniRule"/>
</dbReference>
<protein>
    <recommendedName>
        <fullName evidence="5 6">Transcription termination/antitermination protein NusG</fullName>
    </recommendedName>
</protein>
<dbReference type="InterPro" id="IPR036735">
    <property type="entry name" value="NGN_dom_sf"/>
</dbReference>
<comment type="function">
    <text evidence="5 7">Participates in transcription elongation, termination and antitermination.</text>
</comment>
<reference evidence="11 12" key="1">
    <citation type="journal article" date="2015" name="Nature">
        <title>rRNA introns, odd ribosomes, and small enigmatic genomes across a large radiation of phyla.</title>
        <authorList>
            <person name="Brown C.T."/>
            <person name="Hug L.A."/>
            <person name="Thomas B.C."/>
            <person name="Sharon I."/>
            <person name="Castelle C.J."/>
            <person name="Singh A."/>
            <person name="Wilkins M.J."/>
            <person name="Williams K.H."/>
            <person name="Banfield J.F."/>
        </authorList>
    </citation>
    <scope>NUCLEOTIDE SEQUENCE [LARGE SCALE GENOMIC DNA]</scope>
</reference>
<dbReference type="SUPFAM" id="SSF82679">
    <property type="entry name" value="N-utilization substance G protein NusG, N-terminal domain"/>
    <property type="match status" value="1"/>
</dbReference>
<keyword evidence="4 5" id="KW-0804">Transcription</keyword>
<comment type="similarity">
    <text evidence="5 7">Belongs to the NusG family.</text>
</comment>
<dbReference type="SMART" id="SM00739">
    <property type="entry name" value="KOW"/>
    <property type="match status" value="1"/>
</dbReference>
<proteinExistence type="inferred from homology"/>
<dbReference type="CDD" id="cd06091">
    <property type="entry name" value="KOW_NusG"/>
    <property type="match status" value="1"/>
</dbReference>
<evidence type="ECO:0000256" key="3">
    <source>
        <dbReference type="ARBA" id="ARBA00023015"/>
    </source>
</evidence>
<evidence type="ECO:0000256" key="2">
    <source>
        <dbReference type="ARBA" id="ARBA00022814"/>
    </source>
</evidence>
<keyword evidence="2 5" id="KW-0889">Transcription antitermination</keyword>
<dbReference type="InterPro" id="IPR014722">
    <property type="entry name" value="Rib_uL2_dom2"/>
</dbReference>
<evidence type="ECO:0000259" key="10">
    <source>
        <dbReference type="SMART" id="SM00739"/>
    </source>
</evidence>
<evidence type="ECO:0000256" key="1">
    <source>
        <dbReference type="ARBA" id="ARBA00022472"/>
    </source>
</evidence>
<sequence length="251" mass="27712">MNDDQLEPIQPADETATPVIGDDVVPMEEAAPAPGPEEIADNDSPTNGGDTLEKDEEEVAPEPTIAPAVDASTASTKWPGQWYVLHTYSGYEDAVAESLKQRIASLDMQDKIFDVLVPKENQIEIRAGKRKTVEKKIFPGYVLVNMNVTEDSWYVVRNTPNVTGFIGSGTVPVPVSDTEIKTILKRMAVEEPKYKIDLRVGDLVHINDGPFKNYDGTVSEVDEERGKIKVLVSIFGRETPVELDFLQVKKV</sequence>
<dbReference type="SMART" id="SM00738">
    <property type="entry name" value="NGN"/>
    <property type="match status" value="1"/>
</dbReference>
<evidence type="ECO:0000313" key="12">
    <source>
        <dbReference type="Proteomes" id="UP000034913"/>
    </source>
</evidence>
<dbReference type="HAMAP" id="MF_00948">
    <property type="entry name" value="NusG"/>
    <property type="match status" value="1"/>
</dbReference>
<feature type="region of interest" description="Disordered" evidence="8">
    <location>
        <begin position="1"/>
        <end position="72"/>
    </location>
</feature>
<feature type="domain" description="NusG-like N-terminal" evidence="9">
    <location>
        <begin position="79"/>
        <end position="187"/>
    </location>
</feature>
<dbReference type="EMBL" id="LCRB01000002">
    <property type="protein sequence ID" value="KKW26735.1"/>
    <property type="molecule type" value="Genomic_DNA"/>
</dbReference>
<feature type="domain" description="KOW" evidence="10">
    <location>
        <begin position="197"/>
        <end position="224"/>
    </location>
</feature>
<evidence type="ECO:0000313" key="11">
    <source>
        <dbReference type="EMBL" id="KKW26735.1"/>
    </source>
</evidence>
<dbReference type="GO" id="GO:0005829">
    <property type="term" value="C:cytosol"/>
    <property type="evidence" value="ECO:0007669"/>
    <property type="project" value="TreeGrafter"/>
</dbReference>
<dbReference type="NCBIfam" id="TIGR00922">
    <property type="entry name" value="nusG"/>
    <property type="match status" value="1"/>
</dbReference>
<evidence type="ECO:0000256" key="8">
    <source>
        <dbReference type="SAM" id="MobiDB-lite"/>
    </source>
</evidence>
<dbReference type="FunFam" id="2.30.30.30:FF:000002">
    <property type="entry name" value="Transcription termination/antitermination factor NusG"/>
    <property type="match status" value="1"/>
</dbReference>
<evidence type="ECO:0000256" key="4">
    <source>
        <dbReference type="ARBA" id="ARBA00023163"/>
    </source>
</evidence>
<evidence type="ECO:0000256" key="7">
    <source>
        <dbReference type="RuleBase" id="RU000538"/>
    </source>
</evidence>
<evidence type="ECO:0000256" key="6">
    <source>
        <dbReference type="NCBIfam" id="TIGR00922"/>
    </source>
</evidence>
<evidence type="ECO:0000256" key="5">
    <source>
        <dbReference type="HAMAP-Rule" id="MF_00948"/>
    </source>
</evidence>
<dbReference type="PANTHER" id="PTHR30265">
    <property type="entry name" value="RHO-INTERACTING TRANSCRIPTION TERMINATION FACTOR NUSG"/>
    <property type="match status" value="1"/>
</dbReference>
<evidence type="ECO:0000259" key="9">
    <source>
        <dbReference type="SMART" id="SM00738"/>
    </source>
</evidence>
<dbReference type="GO" id="GO:0006354">
    <property type="term" value="P:DNA-templated transcription elongation"/>
    <property type="evidence" value="ECO:0007669"/>
    <property type="project" value="UniProtKB-UniRule"/>
</dbReference>
<dbReference type="Gene3D" id="3.30.70.940">
    <property type="entry name" value="NusG, N-terminal domain"/>
    <property type="match status" value="1"/>
</dbReference>
<dbReference type="InterPro" id="IPR005824">
    <property type="entry name" value="KOW"/>
</dbReference>
<dbReference type="PRINTS" id="PR00338">
    <property type="entry name" value="NUSGTNSCPFCT"/>
</dbReference>
<dbReference type="Pfam" id="PF02357">
    <property type="entry name" value="NusG"/>
    <property type="match status" value="1"/>
</dbReference>
<accession>A0A0G1X7D5</accession>
<dbReference type="CDD" id="cd09891">
    <property type="entry name" value="NGN_Bact_1"/>
    <property type="match status" value="1"/>
</dbReference>
<dbReference type="PROSITE" id="PS01014">
    <property type="entry name" value="NUSG"/>
    <property type="match status" value="1"/>
</dbReference>
<dbReference type="GO" id="GO:0032784">
    <property type="term" value="P:regulation of DNA-templated transcription elongation"/>
    <property type="evidence" value="ECO:0007669"/>
    <property type="project" value="InterPro"/>
</dbReference>